<dbReference type="EMBL" id="AMZH03017523">
    <property type="protein sequence ID" value="RRT42883.1"/>
    <property type="molecule type" value="Genomic_DNA"/>
</dbReference>
<protein>
    <submittedName>
        <fullName evidence="1">Uncharacterized protein</fullName>
    </submittedName>
</protein>
<dbReference type="AlphaFoldDB" id="A0A426XTQ0"/>
<comment type="caution">
    <text evidence="1">The sequence shown here is derived from an EMBL/GenBank/DDBJ whole genome shotgun (WGS) entry which is preliminary data.</text>
</comment>
<name>A0A426XTQ0_ENSVE</name>
<accession>A0A426XTQ0</accession>
<proteinExistence type="predicted"/>
<reference evidence="1 2" key="1">
    <citation type="journal article" date="2014" name="Agronomy (Basel)">
        <title>A Draft Genome Sequence for Ensete ventricosum, the Drought-Tolerant Tree Against Hunger.</title>
        <authorList>
            <person name="Harrison J."/>
            <person name="Moore K.A."/>
            <person name="Paszkiewicz K."/>
            <person name="Jones T."/>
            <person name="Grant M."/>
            <person name="Ambacheew D."/>
            <person name="Muzemil S."/>
            <person name="Studholme D.J."/>
        </authorList>
    </citation>
    <scope>NUCLEOTIDE SEQUENCE [LARGE SCALE GENOMIC DNA]</scope>
</reference>
<organism evidence="1 2">
    <name type="scientific">Ensete ventricosum</name>
    <name type="common">Abyssinian banana</name>
    <name type="synonym">Musa ensete</name>
    <dbReference type="NCBI Taxonomy" id="4639"/>
    <lineage>
        <taxon>Eukaryota</taxon>
        <taxon>Viridiplantae</taxon>
        <taxon>Streptophyta</taxon>
        <taxon>Embryophyta</taxon>
        <taxon>Tracheophyta</taxon>
        <taxon>Spermatophyta</taxon>
        <taxon>Magnoliopsida</taxon>
        <taxon>Liliopsida</taxon>
        <taxon>Zingiberales</taxon>
        <taxon>Musaceae</taxon>
        <taxon>Ensete</taxon>
    </lineage>
</organism>
<dbReference type="Proteomes" id="UP000287651">
    <property type="component" value="Unassembled WGS sequence"/>
</dbReference>
<gene>
    <name evidence="1" type="ORF">B296_00044776</name>
</gene>
<evidence type="ECO:0000313" key="2">
    <source>
        <dbReference type="Proteomes" id="UP000287651"/>
    </source>
</evidence>
<evidence type="ECO:0000313" key="1">
    <source>
        <dbReference type="EMBL" id="RRT42883.1"/>
    </source>
</evidence>
<sequence>MEELKLYSFEGLAELPIGGHDIVAGDGPAVAGGDLEGEALAIEICVALPVLAPVPGHDLPPGPGALDGDRTHVAGARHVGDQDQVEVGVAIDGEPDPSFLRAWHPAKEASMDVSYPCYRHDPSPVLSDLQKRRLGHVEVRAGRIAPPSIVAGKSVVWGAKVGGSDHD</sequence>